<evidence type="ECO:0000259" key="20">
    <source>
        <dbReference type="PROSITE" id="PS50122"/>
    </source>
</evidence>
<dbReference type="Pfam" id="PF01339">
    <property type="entry name" value="CheB_methylest"/>
    <property type="match status" value="1"/>
</dbReference>
<dbReference type="InterPro" id="IPR022642">
    <property type="entry name" value="CheR_C"/>
</dbReference>
<dbReference type="SMART" id="SM00086">
    <property type="entry name" value="PAC"/>
    <property type="match status" value="2"/>
</dbReference>
<dbReference type="GO" id="GO:0009881">
    <property type="term" value="F:photoreceptor activity"/>
    <property type="evidence" value="ECO:0007669"/>
    <property type="project" value="UniProtKB-KW"/>
</dbReference>
<dbReference type="SUPFAM" id="SSF55785">
    <property type="entry name" value="PYP-like sensor domain (PAS domain)"/>
    <property type="match status" value="2"/>
</dbReference>
<dbReference type="SUPFAM" id="SSF47757">
    <property type="entry name" value="Chemotaxis receptor methyltransferase CheR, N-terminal domain"/>
    <property type="match status" value="1"/>
</dbReference>
<keyword evidence="8" id="KW-0288">FMN</keyword>
<evidence type="ECO:0000313" key="22">
    <source>
        <dbReference type="EMBL" id="MBB4154317.1"/>
    </source>
</evidence>
<sequence length="1150" mass="126363">MHNVADAVASPHAIDPGTTVPVVGIGASAGGLEALREMLAPARLPTGLAFVVVQHLDPNHESMLAQLLDRNTVLEVLQCAGGERLEPDKVYIIPPGRGLAIRDGVLELTDFQQPRGMRRPIDDFFISLAGDQQANAACVILSGTGADGTTGLRAIKENGGVCVVQQPESARYDGMPLSAVGTGLIDYIKPAGEILECIRAFFQRRSGDGANEAEADVVADHVDDMCRVLRATIGHDFSGYKRSTLVRRVERRMHVLGIDTGHAYLARIRSDADECEALFRDLLINVTRFFRDADAFATLRAQAIEPLLRDHEPGEDIRVWVPGCSSGEEAYTIAMLFADAAAQLGQPVAVQIFATDIDEQVLAIAREGQYPASALADLPSSFRERYTVPHAERFTIAASIRDMIRFSSHSLVKDPPFSRIDLVSCRNLLIYFDDRLQQSVMPLLHYAVKPGGYLFLGPSESVGRFEHLFQPIDQQARLFERTPGAPQYPIELPGSRRLAPPRRDRDLRDGSPSLVSETVAIRRLVERYAPPTLIVDQDGAIVSAYGRLSRYFEFPVTRTGGSSAVNLARPGLRTVIGPLLRQARDERRRVIARNVLVETDFGTQPVEVICDPLGDGTLLFVFRDTGPFQAADQNELRDLESSGDHLEVLEDELRLTRHRLRSAIEELETANEELKSSNEEMMSMNEELQSTNEELSTVNDELKSKVDQLTIAISDLRNFHESTNLAVVVLDAQLHVRSYTEAATAIFPLKPADRGRPLTEVASRLKGTGHLDDAIAVAGGAPAVQRRVTTVDGDHVYSLRVLPYRTQNGNVDGTSLVLTDITEALALERQLASERERLDLAIKAAGIGVWEYCPETGETVLDGVEQRLFDVATDDAGHVEPLFDRIDPGDIDAVKAALTRAVTDNQDYEATFRVRRDDGQMRWVKGFGRIVAGSNPKRLVGVSIDVTPEYSLAETRELMLREMNHRVKNLFAVIAGMVTIAARSEKDVRAFAEDIRQRIASLGRAHSLASPAGRPQAIGLGELVDLTLAPYRDQARIQIDGPDVALDRSSLSPIALMLHEWATNSVKYGALGSSGERRLSISWRVEKDGVHMLWDEERGGDAPMPANEAGFGSILVDTSIRQLRGEVTRSVDSGNYRLAVTLPRTVFAHE</sequence>
<keyword evidence="16 22" id="KW-0378">Hydrolase</keyword>
<keyword evidence="6" id="KW-0716">Sensory transduction</keyword>
<evidence type="ECO:0000256" key="9">
    <source>
        <dbReference type="ARBA" id="ARBA00022679"/>
    </source>
</evidence>
<keyword evidence="5 22" id="KW-0489">Methyltransferase</keyword>
<evidence type="ECO:0000256" key="11">
    <source>
        <dbReference type="ARBA" id="ARBA00022741"/>
    </source>
</evidence>
<dbReference type="RefSeq" id="WP_183984755.1">
    <property type="nucleotide sequence ID" value="NZ_JACIEV010000006.1"/>
</dbReference>
<dbReference type="InterPro" id="IPR011102">
    <property type="entry name" value="Sig_transdc_His_kinase_HWE"/>
</dbReference>
<keyword evidence="17" id="KW-0175">Coiled coil</keyword>
<keyword evidence="16" id="KW-0145">Chemotaxis</keyword>
<dbReference type="GO" id="GO:0032259">
    <property type="term" value="P:methylation"/>
    <property type="evidence" value="ECO:0007669"/>
    <property type="project" value="UniProtKB-KW"/>
</dbReference>
<evidence type="ECO:0000256" key="2">
    <source>
        <dbReference type="ARBA" id="ARBA00001541"/>
    </source>
</evidence>
<dbReference type="InterPro" id="IPR029063">
    <property type="entry name" value="SAM-dependent_MTases_sf"/>
</dbReference>
<evidence type="ECO:0000256" key="8">
    <source>
        <dbReference type="ARBA" id="ARBA00022643"/>
    </source>
</evidence>
<dbReference type="Gene3D" id="1.10.155.10">
    <property type="entry name" value="Chemotaxis receptor methyltransferase CheR, N-terminal domain"/>
    <property type="match status" value="1"/>
</dbReference>
<evidence type="ECO:0000256" key="18">
    <source>
        <dbReference type="SAM" id="MobiDB-lite"/>
    </source>
</evidence>
<dbReference type="Gene3D" id="3.40.50.180">
    <property type="entry name" value="Methylesterase CheB, C-terminal domain"/>
    <property type="match status" value="1"/>
</dbReference>
<dbReference type="GO" id="GO:0005524">
    <property type="term" value="F:ATP binding"/>
    <property type="evidence" value="ECO:0007669"/>
    <property type="project" value="UniProtKB-KW"/>
</dbReference>
<evidence type="ECO:0000256" key="10">
    <source>
        <dbReference type="ARBA" id="ARBA00022691"/>
    </source>
</evidence>
<dbReference type="InterPro" id="IPR000014">
    <property type="entry name" value="PAS"/>
</dbReference>
<dbReference type="PROSITE" id="PS50122">
    <property type="entry name" value="CHEB"/>
    <property type="match status" value="1"/>
</dbReference>
<name>A0A840FFA4_9SPHN</name>
<dbReference type="EC" id="2.1.1.80" evidence="22"/>
<dbReference type="InterPro" id="IPR035909">
    <property type="entry name" value="CheB_C"/>
</dbReference>
<dbReference type="PROSITE" id="PS50123">
    <property type="entry name" value="CHER"/>
    <property type="match status" value="1"/>
</dbReference>
<dbReference type="Pfam" id="PF03705">
    <property type="entry name" value="CheR_N"/>
    <property type="match status" value="1"/>
</dbReference>
<feature type="active site" evidence="16">
    <location>
        <position position="28"/>
    </location>
</feature>
<evidence type="ECO:0000313" key="23">
    <source>
        <dbReference type="Proteomes" id="UP000529795"/>
    </source>
</evidence>
<dbReference type="EMBL" id="JACIEV010000006">
    <property type="protein sequence ID" value="MBB4154317.1"/>
    <property type="molecule type" value="Genomic_DNA"/>
</dbReference>
<dbReference type="InterPro" id="IPR036804">
    <property type="entry name" value="CheR_N_sf"/>
</dbReference>
<dbReference type="PRINTS" id="PR00996">
    <property type="entry name" value="CHERMTFRASE"/>
</dbReference>
<evidence type="ECO:0000256" key="1">
    <source>
        <dbReference type="ARBA" id="ARBA00000085"/>
    </source>
</evidence>
<dbReference type="Pfam" id="PF13596">
    <property type="entry name" value="PAS_10"/>
    <property type="match status" value="1"/>
</dbReference>
<dbReference type="SUPFAM" id="SSF52738">
    <property type="entry name" value="Methylesterase CheB, C-terminal domain"/>
    <property type="match status" value="1"/>
</dbReference>
<feature type="domain" description="CheB-type methylesterase" evidence="20">
    <location>
        <begin position="16"/>
        <end position="205"/>
    </location>
</feature>
<evidence type="ECO:0000256" key="13">
    <source>
        <dbReference type="ARBA" id="ARBA00022840"/>
    </source>
</evidence>
<dbReference type="InterPro" id="IPR013655">
    <property type="entry name" value="PAS_fold_3"/>
</dbReference>
<feature type="region of interest" description="Disordered" evidence="18">
    <location>
        <begin position="492"/>
        <end position="511"/>
    </location>
</feature>
<dbReference type="Gene3D" id="3.40.50.150">
    <property type="entry name" value="Vaccinia Virus protein VP39"/>
    <property type="match status" value="1"/>
</dbReference>
<evidence type="ECO:0000256" key="15">
    <source>
        <dbReference type="ARBA" id="ARBA00023170"/>
    </source>
</evidence>
<dbReference type="CDD" id="cd00130">
    <property type="entry name" value="PAS"/>
    <property type="match status" value="1"/>
</dbReference>
<keyword evidence="14" id="KW-0157">Chromophore</keyword>
<keyword evidence="7" id="KW-0285">Flavoprotein</keyword>
<dbReference type="InterPro" id="IPR036890">
    <property type="entry name" value="HATPase_C_sf"/>
</dbReference>
<dbReference type="InterPro" id="IPR001610">
    <property type="entry name" value="PAC"/>
</dbReference>
<evidence type="ECO:0000256" key="6">
    <source>
        <dbReference type="ARBA" id="ARBA00022606"/>
    </source>
</evidence>
<keyword evidence="9 22" id="KW-0808">Transferase</keyword>
<dbReference type="SMART" id="SM00138">
    <property type="entry name" value="MeTrc"/>
    <property type="match status" value="1"/>
</dbReference>
<dbReference type="AlphaFoldDB" id="A0A840FFA4"/>
<dbReference type="InterPro" id="IPR000780">
    <property type="entry name" value="CheR_MeTrfase"/>
</dbReference>
<dbReference type="Pfam" id="PF01739">
    <property type="entry name" value="CheR"/>
    <property type="match status" value="1"/>
</dbReference>
<dbReference type="PANTHER" id="PTHR24422">
    <property type="entry name" value="CHEMOTAXIS PROTEIN METHYLTRANSFERASE"/>
    <property type="match status" value="1"/>
</dbReference>
<comment type="caution">
    <text evidence="22">The sequence shown here is derived from an EMBL/GenBank/DDBJ whole genome shotgun (WGS) entry which is preliminary data.</text>
</comment>
<dbReference type="PROSITE" id="PS50113">
    <property type="entry name" value="PAC"/>
    <property type="match status" value="1"/>
</dbReference>
<evidence type="ECO:0000256" key="16">
    <source>
        <dbReference type="PROSITE-ProRule" id="PRU00050"/>
    </source>
</evidence>
<dbReference type="Pfam" id="PF08447">
    <property type="entry name" value="PAS_3"/>
    <property type="match status" value="1"/>
</dbReference>
<dbReference type="InterPro" id="IPR035965">
    <property type="entry name" value="PAS-like_dom_sf"/>
</dbReference>
<evidence type="ECO:0000259" key="21">
    <source>
        <dbReference type="PROSITE" id="PS50123"/>
    </source>
</evidence>
<organism evidence="22 23">
    <name type="scientific">Sphingomonas jinjuensis</name>
    <dbReference type="NCBI Taxonomy" id="535907"/>
    <lineage>
        <taxon>Bacteria</taxon>
        <taxon>Pseudomonadati</taxon>
        <taxon>Pseudomonadota</taxon>
        <taxon>Alphaproteobacteria</taxon>
        <taxon>Sphingomonadales</taxon>
        <taxon>Sphingomonadaceae</taxon>
        <taxon>Sphingomonas</taxon>
    </lineage>
</organism>
<dbReference type="Gene3D" id="3.30.565.10">
    <property type="entry name" value="Histidine kinase-like ATPase, C-terminal domain"/>
    <property type="match status" value="1"/>
</dbReference>
<dbReference type="GO" id="GO:0000156">
    <property type="term" value="F:phosphorelay response regulator activity"/>
    <property type="evidence" value="ECO:0007669"/>
    <property type="project" value="InterPro"/>
</dbReference>
<keyword evidence="11" id="KW-0547">Nucleotide-binding</keyword>
<dbReference type="SUPFAM" id="SSF53335">
    <property type="entry name" value="S-adenosyl-L-methionine-dependent methyltransferases"/>
    <property type="match status" value="1"/>
</dbReference>
<keyword evidence="12" id="KW-0418">Kinase</keyword>
<comment type="catalytic activity">
    <reaction evidence="1">
        <text>ATP + protein L-histidine = ADP + protein N-phospho-L-histidine.</text>
        <dbReference type="EC" id="2.7.13.3"/>
    </reaction>
</comment>
<dbReference type="CDD" id="cd16434">
    <property type="entry name" value="CheB-CheR_fusion"/>
    <property type="match status" value="1"/>
</dbReference>
<evidence type="ECO:0000256" key="14">
    <source>
        <dbReference type="ARBA" id="ARBA00022991"/>
    </source>
</evidence>
<dbReference type="InterPro" id="IPR022641">
    <property type="entry name" value="CheR_N"/>
</dbReference>
<protein>
    <submittedName>
        <fullName evidence="22">Two-component system CheB/CheR fusion protein</fullName>
        <ecNumber evidence="22">2.1.1.80</ecNumber>
        <ecNumber evidence="22">3.1.1.61</ecNumber>
    </submittedName>
</protein>
<dbReference type="GO" id="GO:0008984">
    <property type="term" value="F:protein-glutamate methylesterase activity"/>
    <property type="evidence" value="ECO:0007669"/>
    <property type="project" value="UniProtKB-EC"/>
</dbReference>
<reference evidence="22 23" key="1">
    <citation type="submission" date="2020-08" db="EMBL/GenBank/DDBJ databases">
        <title>Genomic Encyclopedia of Type Strains, Phase IV (KMG-IV): sequencing the most valuable type-strain genomes for metagenomic binning, comparative biology and taxonomic classification.</title>
        <authorList>
            <person name="Goeker M."/>
        </authorList>
    </citation>
    <scope>NUCLEOTIDE SEQUENCE [LARGE SCALE GENOMIC DNA]</scope>
    <source>
        <strain evidence="22 23">YC6723</strain>
    </source>
</reference>
<proteinExistence type="predicted"/>
<dbReference type="GO" id="GO:0005737">
    <property type="term" value="C:cytoplasm"/>
    <property type="evidence" value="ECO:0007669"/>
    <property type="project" value="InterPro"/>
</dbReference>
<evidence type="ECO:0000256" key="3">
    <source>
        <dbReference type="ARBA" id="ARBA00022543"/>
    </source>
</evidence>
<comment type="catalytic activity">
    <reaction evidence="2">
        <text>L-glutamyl-[protein] + S-adenosyl-L-methionine = [protein]-L-glutamate 5-O-methyl ester + S-adenosyl-L-homocysteine</text>
        <dbReference type="Rhea" id="RHEA:24452"/>
        <dbReference type="Rhea" id="RHEA-COMP:10208"/>
        <dbReference type="Rhea" id="RHEA-COMP:10311"/>
        <dbReference type="ChEBI" id="CHEBI:29973"/>
        <dbReference type="ChEBI" id="CHEBI:57856"/>
        <dbReference type="ChEBI" id="CHEBI:59789"/>
        <dbReference type="ChEBI" id="CHEBI:82795"/>
        <dbReference type="EC" id="2.1.1.80"/>
    </reaction>
</comment>
<dbReference type="GO" id="GO:0006935">
    <property type="term" value="P:chemotaxis"/>
    <property type="evidence" value="ECO:0007669"/>
    <property type="project" value="UniProtKB-UniRule"/>
</dbReference>
<feature type="active site" evidence="16">
    <location>
        <position position="147"/>
    </location>
</feature>
<keyword evidence="15" id="KW-0675">Receptor</keyword>
<feature type="domain" description="CheR-type methyltransferase" evidence="21">
    <location>
        <begin position="210"/>
        <end position="480"/>
    </location>
</feature>
<keyword evidence="10" id="KW-0949">S-adenosyl-L-methionine</keyword>
<keyword evidence="23" id="KW-1185">Reference proteome</keyword>
<dbReference type="GO" id="GO:0008983">
    <property type="term" value="F:protein-glutamate O-methyltransferase activity"/>
    <property type="evidence" value="ECO:0007669"/>
    <property type="project" value="UniProtKB-EC"/>
</dbReference>
<dbReference type="Gene3D" id="3.30.450.20">
    <property type="entry name" value="PAS domain"/>
    <property type="match status" value="2"/>
</dbReference>
<evidence type="ECO:0000256" key="17">
    <source>
        <dbReference type="SAM" id="Coils"/>
    </source>
</evidence>
<dbReference type="PANTHER" id="PTHR24422:SF27">
    <property type="entry name" value="PROTEIN-GLUTAMATE O-METHYLTRANSFERASE"/>
    <property type="match status" value="1"/>
</dbReference>
<feature type="domain" description="PAC" evidence="19">
    <location>
        <begin position="782"/>
        <end position="833"/>
    </location>
</feature>
<keyword evidence="4" id="KW-0597">Phosphoprotein</keyword>
<dbReference type="Proteomes" id="UP000529795">
    <property type="component" value="Unassembled WGS sequence"/>
</dbReference>
<evidence type="ECO:0000256" key="12">
    <source>
        <dbReference type="ARBA" id="ARBA00022777"/>
    </source>
</evidence>
<dbReference type="InterPro" id="IPR000700">
    <property type="entry name" value="PAS-assoc_C"/>
</dbReference>
<evidence type="ECO:0000256" key="7">
    <source>
        <dbReference type="ARBA" id="ARBA00022630"/>
    </source>
</evidence>
<keyword evidence="13" id="KW-0067">ATP-binding</keyword>
<evidence type="ECO:0000256" key="5">
    <source>
        <dbReference type="ARBA" id="ARBA00022603"/>
    </source>
</evidence>
<dbReference type="InterPro" id="IPR000673">
    <property type="entry name" value="Sig_transdc_resp-reg_Me-estase"/>
</dbReference>
<dbReference type="Pfam" id="PF07536">
    <property type="entry name" value="HWE_HK"/>
    <property type="match status" value="1"/>
</dbReference>
<dbReference type="SMART" id="SM00911">
    <property type="entry name" value="HWE_HK"/>
    <property type="match status" value="1"/>
</dbReference>
<dbReference type="InterPro" id="IPR050903">
    <property type="entry name" value="Bact_Chemotaxis_MeTrfase"/>
</dbReference>
<evidence type="ECO:0000256" key="4">
    <source>
        <dbReference type="ARBA" id="ARBA00022553"/>
    </source>
</evidence>
<feature type="active site" evidence="16">
    <location>
        <position position="55"/>
    </location>
</feature>
<keyword evidence="3" id="KW-0600">Photoreceptor protein</keyword>
<gene>
    <name evidence="22" type="ORF">GGQ80_002230</name>
</gene>
<dbReference type="EC" id="3.1.1.61" evidence="22"/>
<feature type="coiled-coil region" evidence="17">
    <location>
        <begin position="646"/>
        <end position="712"/>
    </location>
</feature>
<evidence type="ECO:0000259" key="19">
    <source>
        <dbReference type="PROSITE" id="PS50113"/>
    </source>
</evidence>
<dbReference type="GO" id="GO:0004673">
    <property type="term" value="F:protein histidine kinase activity"/>
    <property type="evidence" value="ECO:0007669"/>
    <property type="project" value="UniProtKB-EC"/>
</dbReference>
<accession>A0A840FFA4</accession>